<name>A0A0D9WYS7_9ORYZ</name>
<feature type="domain" description="Disease resistance protein winged helix" evidence="5">
    <location>
        <begin position="111"/>
        <end position="174"/>
    </location>
</feature>
<dbReference type="Gene3D" id="3.80.10.10">
    <property type="entry name" value="Ribonuclease Inhibitor"/>
    <property type="match status" value="2"/>
</dbReference>
<dbReference type="EnsemblPlants" id="LPERR07G11930.1">
    <property type="protein sequence ID" value="LPERR07G11930.1"/>
    <property type="gene ID" value="LPERR07G11930"/>
</dbReference>
<dbReference type="PRINTS" id="PR00364">
    <property type="entry name" value="DISEASERSIST"/>
</dbReference>
<feature type="region of interest" description="Disordered" evidence="4">
    <location>
        <begin position="1"/>
        <end position="24"/>
    </location>
</feature>
<protein>
    <submittedName>
        <fullName evidence="7">Uncharacterized protein</fullName>
    </submittedName>
</protein>
<dbReference type="Pfam" id="PF23598">
    <property type="entry name" value="LRR_14"/>
    <property type="match status" value="1"/>
</dbReference>
<dbReference type="STRING" id="77586.A0A0D9WYS7"/>
<dbReference type="Pfam" id="PF23559">
    <property type="entry name" value="WHD_DRP"/>
    <property type="match status" value="1"/>
</dbReference>
<keyword evidence="8" id="KW-1185">Reference proteome</keyword>
<reference evidence="7 8" key="1">
    <citation type="submission" date="2012-08" db="EMBL/GenBank/DDBJ databases">
        <title>Oryza genome evolution.</title>
        <authorList>
            <person name="Wing R.A."/>
        </authorList>
    </citation>
    <scope>NUCLEOTIDE SEQUENCE</scope>
</reference>
<dbReference type="InterPro" id="IPR027417">
    <property type="entry name" value="P-loop_NTPase"/>
</dbReference>
<dbReference type="InterPro" id="IPR044974">
    <property type="entry name" value="Disease_R_plants"/>
</dbReference>
<dbReference type="GO" id="GO:0043531">
    <property type="term" value="F:ADP binding"/>
    <property type="evidence" value="ECO:0007669"/>
    <property type="project" value="InterPro"/>
</dbReference>
<keyword evidence="1" id="KW-0433">Leucine-rich repeat</keyword>
<dbReference type="InterPro" id="IPR042197">
    <property type="entry name" value="Apaf_helical"/>
</dbReference>
<proteinExistence type="predicted"/>
<evidence type="ECO:0000256" key="1">
    <source>
        <dbReference type="ARBA" id="ARBA00022614"/>
    </source>
</evidence>
<reference evidence="8" key="2">
    <citation type="submission" date="2013-12" db="EMBL/GenBank/DDBJ databases">
        <authorList>
            <person name="Yu Y."/>
            <person name="Lee S."/>
            <person name="de Baynast K."/>
            <person name="Wissotski M."/>
            <person name="Liu L."/>
            <person name="Talag J."/>
            <person name="Goicoechea J."/>
            <person name="Angelova A."/>
            <person name="Jetty R."/>
            <person name="Kudrna D."/>
            <person name="Golser W."/>
            <person name="Rivera L."/>
            <person name="Zhang J."/>
            <person name="Wing R."/>
        </authorList>
    </citation>
    <scope>NUCLEOTIDE SEQUENCE</scope>
</reference>
<evidence type="ECO:0000313" key="7">
    <source>
        <dbReference type="EnsemblPlants" id="LPERR07G11930.1"/>
    </source>
</evidence>
<keyword evidence="3" id="KW-0611">Plant defense</keyword>
<feature type="domain" description="Disease resistance R13L4/SHOC-2-like LRR" evidence="6">
    <location>
        <begin position="232"/>
        <end position="551"/>
    </location>
</feature>
<evidence type="ECO:0000259" key="5">
    <source>
        <dbReference type="Pfam" id="PF23559"/>
    </source>
</evidence>
<keyword evidence="2" id="KW-0677">Repeat</keyword>
<dbReference type="GO" id="GO:0098542">
    <property type="term" value="P:defense response to other organism"/>
    <property type="evidence" value="ECO:0007669"/>
    <property type="project" value="TreeGrafter"/>
</dbReference>
<dbReference type="SMART" id="SM00369">
    <property type="entry name" value="LRR_TYP"/>
    <property type="match status" value="3"/>
</dbReference>
<evidence type="ECO:0000313" key="8">
    <source>
        <dbReference type="Proteomes" id="UP000032180"/>
    </source>
</evidence>
<feature type="compositionally biased region" description="Basic and acidic residues" evidence="4">
    <location>
        <begin position="15"/>
        <end position="24"/>
    </location>
</feature>
<accession>A0A0D9WYS7</accession>
<dbReference type="InterPro" id="IPR003591">
    <property type="entry name" value="Leu-rich_rpt_typical-subtyp"/>
</dbReference>
<evidence type="ECO:0000256" key="2">
    <source>
        <dbReference type="ARBA" id="ARBA00022737"/>
    </source>
</evidence>
<evidence type="ECO:0000256" key="4">
    <source>
        <dbReference type="SAM" id="MobiDB-lite"/>
    </source>
</evidence>
<dbReference type="AlphaFoldDB" id="A0A0D9WYS7"/>
<dbReference type="Proteomes" id="UP000032180">
    <property type="component" value="Chromosome 7"/>
</dbReference>
<reference evidence="7" key="3">
    <citation type="submission" date="2015-04" db="UniProtKB">
        <authorList>
            <consortium name="EnsemblPlants"/>
        </authorList>
    </citation>
    <scope>IDENTIFICATION</scope>
</reference>
<dbReference type="InterPro" id="IPR055414">
    <property type="entry name" value="LRR_R13L4/SHOC2-like"/>
</dbReference>
<dbReference type="SUPFAM" id="SSF52058">
    <property type="entry name" value="L domain-like"/>
    <property type="match status" value="1"/>
</dbReference>
<dbReference type="InterPro" id="IPR032675">
    <property type="entry name" value="LRR_dom_sf"/>
</dbReference>
<dbReference type="InterPro" id="IPR058922">
    <property type="entry name" value="WHD_DRP"/>
</dbReference>
<dbReference type="Gene3D" id="1.10.8.430">
    <property type="entry name" value="Helical domain of apoptotic protease-activating factors"/>
    <property type="match status" value="1"/>
</dbReference>
<dbReference type="SUPFAM" id="SSF52540">
    <property type="entry name" value="P-loop containing nucleoside triphosphate hydrolases"/>
    <property type="match status" value="1"/>
</dbReference>
<evidence type="ECO:0000259" key="6">
    <source>
        <dbReference type="Pfam" id="PF23598"/>
    </source>
</evidence>
<dbReference type="Gramene" id="LPERR07G11930.1">
    <property type="protein sequence ID" value="LPERR07G11930.1"/>
    <property type="gene ID" value="LPERR07G11930"/>
</dbReference>
<dbReference type="eggNOG" id="KOG4658">
    <property type="taxonomic scope" value="Eukaryota"/>
</dbReference>
<dbReference type="HOGENOM" id="CLU_000837_8_6_1"/>
<dbReference type="PANTHER" id="PTHR23155">
    <property type="entry name" value="DISEASE RESISTANCE PROTEIN RP"/>
    <property type="match status" value="1"/>
</dbReference>
<organism evidence="7 8">
    <name type="scientific">Leersia perrieri</name>
    <dbReference type="NCBI Taxonomy" id="77586"/>
    <lineage>
        <taxon>Eukaryota</taxon>
        <taxon>Viridiplantae</taxon>
        <taxon>Streptophyta</taxon>
        <taxon>Embryophyta</taxon>
        <taxon>Tracheophyta</taxon>
        <taxon>Spermatophyta</taxon>
        <taxon>Magnoliopsida</taxon>
        <taxon>Liliopsida</taxon>
        <taxon>Poales</taxon>
        <taxon>Poaceae</taxon>
        <taxon>BOP clade</taxon>
        <taxon>Oryzoideae</taxon>
        <taxon>Oryzeae</taxon>
        <taxon>Oryzinae</taxon>
        <taxon>Leersia</taxon>
    </lineage>
</organism>
<sequence length="760" mass="86844">MVDSDPVPPPAASHPQKEWERERGRVALSQSNEIDLFTDIGMEIVAKCDGLPLAIKVVGGVLRGRRTNEWKNINDHGVWSLAWEEINKAVYLSYEDLSSELKQCFLLYSLIPKDRLISRGTITNMWIAEGYTQQGPMPSEYSADEYCNELISRRNLLETDKRVYEQGACIMHDVACYFAQYITEGEALHLSDWKGEDNNSRKPGNSKLRHLSMSNKATVEWGALIRQRQPSLRTLTIYGSINVDFNELKDNLSSLRVLNLSDVDVAEIPEYVCHLRHLRYLGISGTSIDRIPRDRGDLKFLQCLDLTGSNISQLPDSILNLQNLRFLNIEGTSITSVPRGIGRLVNLDSILGFPTHFDETPDGWCSLDKLASLSELKRLHINNIQDAFSGSMASGVNLSCKEHLLIVKFQFTPKGFKEMQLMDQVLSNLCPPPSIEELDIIGYYGVTLPWWMRMMESFQNLRRLDINYHPNCKHLPFGLGQLPFLDYFWVRQALSVTSIGHDLFGPSPGGDGNEVSSTSSASTSAVAKMNSRWPQIPFPKLRKLAFQDMLLWSKWEWDQKFPAMPAMEFLTISDWELEHLLPRGLVVHATALRYLDLRNWISLPLTELKVIGNGRLQVIANIPKLRHLHIHGCPRLISLHALPSLESIEWRHLQAEQLSNYMRSANTLYRLVTHCHAKLLKLISLKEAGIEWEKISHVQHIEAYGYSAKEDKRYIFYTWEPYSFHTDMEPDFSEAPDSVRRAPFLLDNPSAIPYFYQTTI</sequence>
<dbReference type="PANTHER" id="PTHR23155:SF1236">
    <property type="entry name" value="NB-ARC DOMAIN CONTAINING PROTEIN, EXPRESSED"/>
    <property type="match status" value="1"/>
</dbReference>
<feature type="compositionally biased region" description="Pro residues" evidence="4">
    <location>
        <begin position="1"/>
        <end position="12"/>
    </location>
</feature>
<evidence type="ECO:0000256" key="3">
    <source>
        <dbReference type="ARBA" id="ARBA00022821"/>
    </source>
</evidence>